<evidence type="ECO:0000256" key="2">
    <source>
        <dbReference type="ARBA" id="ARBA00022801"/>
    </source>
</evidence>
<dbReference type="InParanoid" id="A0A0D0DLR2"/>
<reference evidence="6 7" key="1">
    <citation type="submission" date="2014-04" db="EMBL/GenBank/DDBJ databases">
        <authorList>
            <consortium name="DOE Joint Genome Institute"/>
            <person name="Kuo A."/>
            <person name="Kohler A."/>
            <person name="Jargeat P."/>
            <person name="Nagy L.G."/>
            <person name="Floudas D."/>
            <person name="Copeland A."/>
            <person name="Barry K.W."/>
            <person name="Cichocki N."/>
            <person name="Veneault-Fourrey C."/>
            <person name="LaButti K."/>
            <person name="Lindquist E.A."/>
            <person name="Lipzen A."/>
            <person name="Lundell T."/>
            <person name="Morin E."/>
            <person name="Murat C."/>
            <person name="Sun H."/>
            <person name="Tunlid A."/>
            <person name="Henrissat B."/>
            <person name="Grigoriev I.V."/>
            <person name="Hibbett D.S."/>
            <person name="Martin F."/>
            <person name="Nordberg H.P."/>
            <person name="Cantor M.N."/>
            <person name="Hua S.X."/>
        </authorList>
    </citation>
    <scope>NUCLEOTIDE SEQUENCE [LARGE SCALE GENOMIC DNA]</scope>
    <source>
        <strain evidence="6 7">Ve08.2h10</strain>
    </source>
</reference>
<proteinExistence type="predicted"/>
<dbReference type="PANTHER" id="PTHR45626">
    <property type="entry name" value="TRANSCRIPTION TERMINATION FACTOR 2-RELATED"/>
    <property type="match status" value="1"/>
</dbReference>
<dbReference type="InterPro" id="IPR050628">
    <property type="entry name" value="SNF2_RAD54_helicase_TF"/>
</dbReference>
<evidence type="ECO:0000259" key="5">
    <source>
        <dbReference type="PROSITE" id="PS51194"/>
    </source>
</evidence>
<dbReference type="GO" id="GO:0008094">
    <property type="term" value="F:ATP-dependent activity, acting on DNA"/>
    <property type="evidence" value="ECO:0007669"/>
    <property type="project" value="TreeGrafter"/>
</dbReference>
<evidence type="ECO:0000256" key="1">
    <source>
        <dbReference type="ARBA" id="ARBA00022741"/>
    </source>
</evidence>
<feature type="domain" description="Helicase ATP-binding" evidence="4">
    <location>
        <begin position="419"/>
        <end position="583"/>
    </location>
</feature>
<feature type="domain" description="Helicase C-terminal" evidence="5">
    <location>
        <begin position="969"/>
        <end position="1146"/>
    </location>
</feature>
<dbReference type="Pfam" id="PF00176">
    <property type="entry name" value="SNF2-rel_dom"/>
    <property type="match status" value="1"/>
</dbReference>
<evidence type="ECO:0000313" key="7">
    <source>
        <dbReference type="Proteomes" id="UP000054538"/>
    </source>
</evidence>
<keyword evidence="7" id="KW-1185">Reference proteome</keyword>
<dbReference type="Pfam" id="PF00271">
    <property type="entry name" value="Helicase_C"/>
    <property type="match status" value="1"/>
</dbReference>
<organism evidence="6 7">
    <name type="scientific">Paxillus rubicundulus Ve08.2h10</name>
    <dbReference type="NCBI Taxonomy" id="930991"/>
    <lineage>
        <taxon>Eukaryota</taxon>
        <taxon>Fungi</taxon>
        <taxon>Dikarya</taxon>
        <taxon>Basidiomycota</taxon>
        <taxon>Agaricomycotina</taxon>
        <taxon>Agaricomycetes</taxon>
        <taxon>Agaricomycetidae</taxon>
        <taxon>Boletales</taxon>
        <taxon>Paxilineae</taxon>
        <taxon>Paxillaceae</taxon>
        <taxon>Paxillus</taxon>
    </lineage>
</organism>
<dbReference type="CDD" id="cd18793">
    <property type="entry name" value="SF2_C_SNF"/>
    <property type="match status" value="1"/>
</dbReference>
<dbReference type="GO" id="GO:0005634">
    <property type="term" value="C:nucleus"/>
    <property type="evidence" value="ECO:0007669"/>
    <property type="project" value="TreeGrafter"/>
</dbReference>
<dbReference type="STRING" id="930991.A0A0D0DLR2"/>
<dbReference type="Proteomes" id="UP000054538">
    <property type="component" value="Unassembled WGS sequence"/>
</dbReference>
<name>A0A0D0DLR2_9AGAM</name>
<dbReference type="PANTHER" id="PTHR45626:SF51">
    <property type="entry name" value="SNF2-RELATED DOMAIN-CONTAINING PROTEIN"/>
    <property type="match status" value="1"/>
</dbReference>
<dbReference type="InterPro" id="IPR000330">
    <property type="entry name" value="SNF2_N"/>
</dbReference>
<dbReference type="InterPro" id="IPR014001">
    <property type="entry name" value="Helicase_ATP-bd"/>
</dbReference>
<dbReference type="SMART" id="SM00487">
    <property type="entry name" value="DEXDc"/>
    <property type="match status" value="1"/>
</dbReference>
<accession>A0A0D0DLR2</accession>
<evidence type="ECO:0000259" key="4">
    <source>
        <dbReference type="PROSITE" id="PS51192"/>
    </source>
</evidence>
<dbReference type="GO" id="GO:0006281">
    <property type="term" value="P:DNA repair"/>
    <property type="evidence" value="ECO:0007669"/>
    <property type="project" value="TreeGrafter"/>
</dbReference>
<dbReference type="Gene3D" id="3.40.50.300">
    <property type="entry name" value="P-loop containing nucleotide triphosphate hydrolases"/>
    <property type="match status" value="1"/>
</dbReference>
<dbReference type="Gene3D" id="3.40.50.10810">
    <property type="entry name" value="Tandem AAA-ATPase domain"/>
    <property type="match status" value="1"/>
</dbReference>
<evidence type="ECO:0000256" key="3">
    <source>
        <dbReference type="ARBA" id="ARBA00022840"/>
    </source>
</evidence>
<dbReference type="HOGENOM" id="CLU_003233_0_1_1"/>
<dbReference type="InterPro" id="IPR001650">
    <property type="entry name" value="Helicase_C-like"/>
</dbReference>
<dbReference type="OrthoDB" id="2801544at2759"/>
<dbReference type="GO" id="GO:0005524">
    <property type="term" value="F:ATP binding"/>
    <property type="evidence" value="ECO:0007669"/>
    <property type="project" value="UniProtKB-KW"/>
</dbReference>
<dbReference type="AlphaFoldDB" id="A0A0D0DLR2"/>
<gene>
    <name evidence="6" type="ORF">PAXRUDRAFT_147609</name>
</gene>
<dbReference type="InterPro" id="IPR038718">
    <property type="entry name" value="SNF2-like_sf"/>
</dbReference>
<dbReference type="SMART" id="SM00490">
    <property type="entry name" value="HELICc"/>
    <property type="match status" value="1"/>
</dbReference>
<dbReference type="InterPro" id="IPR027417">
    <property type="entry name" value="P-loop_NTPase"/>
</dbReference>
<dbReference type="EMBL" id="KN825292">
    <property type="protein sequence ID" value="KIK92308.1"/>
    <property type="molecule type" value="Genomic_DNA"/>
</dbReference>
<dbReference type="GO" id="GO:0016787">
    <property type="term" value="F:hydrolase activity"/>
    <property type="evidence" value="ECO:0007669"/>
    <property type="project" value="UniProtKB-KW"/>
</dbReference>
<dbReference type="SUPFAM" id="SSF52540">
    <property type="entry name" value="P-loop containing nucleoside triphosphate hydrolases"/>
    <property type="match status" value="2"/>
</dbReference>
<keyword evidence="2" id="KW-0378">Hydrolase</keyword>
<keyword evidence="1" id="KW-0547">Nucleotide-binding</keyword>
<dbReference type="InterPro" id="IPR049730">
    <property type="entry name" value="SNF2/RAD54-like_C"/>
</dbReference>
<protein>
    <submittedName>
        <fullName evidence="6">Uncharacterized protein</fullName>
    </submittedName>
</protein>
<dbReference type="PROSITE" id="PS51194">
    <property type="entry name" value="HELICASE_CTER"/>
    <property type="match status" value="1"/>
</dbReference>
<sequence length="1207" mass="134450">MLALNEAPRILLPHCIFSTSFQVNLDQEQPTADVSDEPFTLSNLLAAGILIVAVNDVPSTGTSRSDVWHPLPARDLANRTEHALFKGLAFLTDHLFLRATCRLGASGRTLFIRVYLIPHDLDNLRGQLHFRHETVVRGARCHLHSILPLIVQNTALWNADETSFTTQPKFFLSMDIDNRSMAEIYSERPSPILDSVSGSLLPLSHHIACGKAIWGLRSSLYSYQRRSVAAMIQKETSTAPVPDPLYVTLTCMSGTKCYLQPSTMSLLRERPMVASARGGILCEELGSGKTVMVLGLVLATIGQLPDPEESLVDSRPICTPLAFRHFPSHECAAARVTAGWTSKVSTADRQVPSLVELLLHHVRVSKEGVDLREYGDELESSHLWPLLNANTPFYHHRNVELITQKRSCSRRVPKLGPRVLYLTPATLVIVPLALLGQWDREILKHCRSCVRCLIVRPSTDLPDARALASDYDLIIMSDTRFRKESKRNNIKNLHQLEPCSCPCFAGSRVPDCHCPGDTEVSSLLQIRWKRLVIDEGHTSGNVAASVNYFVNQLSIERKWIVTGTPTSNILGLSLGRASDEREDFLDEVEPQSEIDVSLPGAVAPIPNPSSLPAIDGEGSNIRIWGRYDSHNLRKLGTMIGAFLAVPSFHADPKIFGLRVSTPLCNPHGPRPGAIEVLSQVMQMVMVRHRIEDVERDIVLPPMKHHIVYMDLNEYALKSYNALQAGIAINAIDSERTDQDYLFHPSRAKELQIAIENLSQGLFWSASDILYNVDQICREANKFRARAIARQAPPDDLDLLEQALGHAAVAAGDELWRAMQRHEDIPFTVSGLDSDVFEAWTRAGLDSNGRIVDLMHPNRLTSLRSAVRKRPLITREELAKEGKDLAIKERGHMPSQSSKSHEATHVDQVKKMVKEVKGEIEVLKRRAELMHTSETHQEHDGGGTNDAVIADSDSELLASSPLSGVRVGPSLSTKLNFILSEVLRYSTQEKFLIFSNSPLTLAHVAEGLSLFEIKYLRYTSNIQHALREQCVMTFESSDTFRVFLMDLKLGARGLNLISASRVIFCEPVWHPDVESQAIKRVHRIGQTKPVTGLSHSLFRHSLPLCLAVKSLVIRSTAQDAMIARRQYLKSSDKIPNMTTETGMRNFIEHPRFLNAISSDSHQLGLSLVDPPMSRSALRQGDTPHDLDISDVEVKAHKKVKFTSVIDQA</sequence>
<keyword evidence="3" id="KW-0067">ATP-binding</keyword>
<evidence type="ECO:0000313" key="6">
    <source>
        <dbReference type="EMBL" id="KIK92308.1"/>
    </source>
</evidence>
<reference evidence="7" key="2">
    <citation type="submission" date="2015-01" db="EMBL/GenBank/DDBJ databases">
        <title>Evolutionary Origins and Diversification of the Mycorrhizal Mutualists.</title>
        <authorList>
            <consortium name="DOE Joint Genome Institute"/>
            <consortium name="Mycorrhizal Genomics Consortium"/>
            <person name="Kohler A."/>
            <person name="Kuo A."/>
            <person name="Nagy L.G."/>
            <person name="Floudas D."/>
            <person name="Copeland A."/>
            <person name="Barry K.W."/>
            <person name="Cichocki N."/>
            <person name="Veneault-Fourrey C."/>
            <person name="LaButti K."/>
            <person name="Lindquist E.A."/>
            <person name="Lipzen A."/>
            <person name="Lundell T."/>
            <person name="Morin E."/>
            <person name="Murat C."/>
            <person name="Riley R."/>
            <person name="Ohm R."/>
            <person name="Sun H."/>
            <person name="Tunlid A."/>
            <person name="Henrissat B."/>
            <person name="Grigoriev I.V."/>
            <person name="Hibbett D.S."/>
            <person name="Martin F."/>
        </authorList>
    </citation>
    <scope>NUCLEOTIDE SEQUENCE [LARGE SCALE GENOMIC DNA]</scope>
    <source>
        <strain evidence="7">Ve08.2h10</strain>
    </source>
</reference>
<dbReference type="PROSITE" id="PS51192">
    <property type="entry name" value="HELICASE_ATP_BIND_1"/>
    <property type="match status" value="1"/>
</dbReference>